<keyword evidence="4" id="KW-0808">Transferase</keyword>
<dbReference type="Pfam" id="PF13337">
    <property type="entry name" value="BrxL_ATPase"/>
    <property type="match status" value="1"/>
</dbReference>
<dbReference type="PROSITE" id="PS50011">
    <property type="entry name" value="PROTEIN_KINASE_DOM"/>
    <property type="match status" value="1"/>
</dbReference>
<dbReference type="Pfam" id="PF00069">
    <property type="entry name" value="Pkinase"/>
    <property type="match status" value="1"/>
</dbReference>
<dbReference type="SMART" id="SM00220">
    <property type="entry name" value="S_TKc"/>
    <property type="match status" value="1"/>
</dbReference>
<dbReference type="NCBIfam" id="TIGR02688">
    <property type="entry name" value="BREX system Lon protease-like protein BrxL"/>
    <property type="match status" value="1"/>
</dbReference>
<feature type="domain" description="Protein kinase" evidence="11">
    <location>
        <begin position="495"/>
        <end position="738"/>
    </location>
</feature>
<evidence type="ECO:0000256" key="9">
    <source>
        <dbReference type="ARBA" id="ARBA00048679"/>
    </source>
</evidence>
<comment type="caution">
    <text evidence="12">The sequence shown here is derived from an EMBL/GenBank/DDBJ whole genome shotgun (WGS) entry which is preliminary data.</text>
</comment>
<evidence type="ECO:0000256" key="2">
    <source>
        <dbReference type="ARBA" id="ARBA00012513"/>
    </source>
</evidence>
<dbReference type="EC" id="2.7.11.1" evidence="2"/>
<dbReference type="PROSITE" id="PS00107">
    <property type="entry name" value="PROTEIN_KINASE_ATP"/>
    <property type="match status" value="1"/>
</dbReference>
<evidence type="ECO:0000256" key="1">
    <source>
        <dbReference type="ARBA" id="ARBA00010886"/>
    </source>
</evidence>
<comment type="similarity">
    <text evidence="1">Belongs to the protein kinase superfamily. NEK Ser/Thr protein kinase family. NIMA subfamily.</text>
</comment>
<keyword evidence="3" id="KW-0723">Serine/threonine-protein kinase</keyword>
<dbReference type="RefSeq" id="WP_210653442.1">
    <property type="nucleotide sequence ID" value="NZ_JAGKQQ010000001.1"/>
</dbReference>
<dbReference type="InterPro" id="IPR046838">
    <property type="entry name" value="BrxL_N"/>
</dbReference>
<organism evidence="12 13">
    <name type="scientific">Gemmata palustris</name>
    <dbReference type="NCBI Taxonomy" id="2822762"/>
    <lineage>
        <taxon>Bacteria</taxon>
        <taxon>Pseudomonadati</taxon>
        <taxon>Planctomycetota</taxon>
        <taxon>Planctomycetia</taxon>
        <taxon>Gemmatales</taxon>
        <taxon>Gemmataceae</taxon>
        <taxon>Gemmata</taxon>
    </lineage>
</organism>
<dbReference type="EMBL" id="JAGKQQ010000001">
    <property type="protein sequence ID" value="MBP3955360.1"/>
    <property type="molecule type" value="Genomic_DNA"/>
</dbReference>
<keyword evidence="7 10" id="KW-0067">ATP-binding</keyword>
<keyword evidence="6" id="KW-0418">Kinase</keyword>
<dbReference type="PANTHER" id="PTHR43671">
    <property type="entry name" value="SERINE/THREONINE-PROTEIN KINASE NEK"/>
    <property type="match status" value="1"/>
</dbReference>
<dbReference type="SUPFAM" id="SSF56112">
    <property type="entry name" value="Protein kinase-like (PK-like)"/>
    <property type="match status" value="1"/>
</dbReference>
<dbReference type="InterPro" id="IPR000719">
    <property type="entry name" value="Prot_kinase_dom"/>
</dbReference>
<evidence type="ECO:0000256" key="6">
    <source>
        <dbReference type="ARBA" id="ARBA00022777"/>
    </source>
</evidence>
<dbReference type="PANTHER" id="PTHR43671:SF98">
    <property type="entry name" value="SERINE_THREONINE-PROTEIN KINASE NEK11"/>
    <property type="match status" value="1"/>
</dbReference>
<accession>A0ABS5BNR2</accession>
<proteinExistence type="inferred from homology"/>
<evidence type="ECO:0000313" key="12">
    <source>
        <dbReference type="EMBL" id="MBP3955360.1"/>
    </source>
</evidence>
<keyword evidence="5 10" id="KW-0547">Nucleotide-binding</keyword>
<name>A0ABS5BNR2_9BACT</name>
<dbReference type="InterPro" id="IPR011009">
    <property type="entry name" value="Kinase-like_dom_sf"/>
</dbReference>
<evidence type="ECO:0000256" key="7">
    <source>
        <dbReference type="ARBA" id="ARBA00022840"/>
    </source>
</evidence>
<evidence type="ECO:0000256" key="5">
    <source>
        <dbReference type="ARBA" id="ARBA00022741"/>
    </source>
</evidence>
<dbReference type="Pfam" id="PF20442">
    <property type="entry name" value="BrxL_N"/>
    <property type="match status" value="1"/>
</dbReference>
<evidence type="ECO:0000259" key="11">
    <source>
        <dbReference type="PROSITE" id="PS50011"/>
    </source>
</evidence>
<comment type="catalytic activity">
    <reaction evidence="8">
        <text>L-threonyl-[protein] + ATP = O-phospho-L-threonyl-[protein] + ADP + H(+)</text>
        <dbReference type="Rhea" id="RHEA:46608"/>
        <dbReference type="Rhea" id="RHEA-COMP:11060"/>
        <dbReference type="Rhea" id="RHEA-COMP:11605"/>
        <dbReference type="ChEBI" id="CHEBI:15378"/>
        <dbReference type="ChEBI" id="CHEBI:30013"/>
        <dbReference type="ChEBI" id="CHEBI:30616"/>
        <dbReference type="ChEBI" id="CHEBI:61977"/>
        <dbReference type="ChEBI" id="CHEBI:456216"/>
        <dbReference type="EC" id="2.7.11.1"/>
    </reaction>
</comment>
<evidence type="ECO:0000256" key="4">
    <source>
        <dbReference type="ARBA" id="ARBA00022679"/>
    </source>
</evidence>
<evidence type="ECO:0000256" key="10">
    <source>
        <dbReference type="PROSITE-ProRule" id="PRU10141"/>
    </source>
</evidence>
<dbReference type="InterPro" id="IPR014061">
    <property type="entry name" value="BrxL-like"/>
</dbReference>
<dbReference type="CDD" id="cd14014">
    <property type="entry name" value="STKc_PknB_like"/>
    <property type="match status" value="1"/>
</dbReference>
<feature type="binding site" evidence="10">
    <location>
        <position position="524"/>
    </location>
    <ligand>
        <name>ATP</name>
        <dbReference type="ChEBI" id="CHEBI:30616"/>
    </ligand>
</feature>
<evidence type="ECO:0000256" key="8">
    <source>
        <dbReference type="ARBA" id="ARBA00047899"/>
    </source>
</evidence>
<evidence type="ECO:0000313" key="13">
    <source>
        <dbReference type="Proteomes" id="UP000676565"/>
    </source>
</evidence>
<protein>
    <recommendedName>
        <fullName evidence="2">non-specific serine/threonine protein kinase</fullName>
        <ecNumber evidence="2">2.7.11.1</ecNumber>
    </recommendedName>
</protein>
<dbReference type="Gene3D" id="1.10.510.10">
    <property type="entry name" value="Transferase(Phosphotransferase) domain 1"/>
    <property type="match status" value="1"/>
</dbReference>
<reference evidence="12 13" key="1">
    <citation type="submission" date="2021-04" db="EMBL/GenBank/DDBJ databases">
        <authorList>
            <person name="Ivanova A."/>
        </authorList>
    </citation>
    <scope>NUCLEOTIDE SEQUENCE [LARGE SCALE GENOMIC DNA]</scope>
    <source>
        <strain evidence="12 13">G18</strain>
    </source>
</reference>
<dbReference type="InterPro" id="IPR050660">
    <property type="entry name" value="NEK_Ser/Thr_kinase"/>
</dbReference>
<gene>
    <name evidence="12" type="primary">brxL</name>
    <name evidence="12" type="ORF">J8F10_08715</name>
</gene>
<dbReference type="InterPro" id="IPR017441">
    <property type="entry name" value="Protein_kinase_ATP_BS"/>
</dbReference>
<comment type="catalytic activity">
    <reaction evidence="9">
        <text>L-seryl-[protein] + ATP = O-phospho-L-seryl-[protein] + ADP + H(+)</text>
        <dbReference type="Rhea" id="RHEA:17989"/>
        <dbReference type="Rhea" id="RHEA-COMP:9863"/>
        <dbReference type="Rhea" id="RHEA-COMP:11604"/>
        <dbReference type="ChEBI" id="CHEBI:15378"/>
        <dbReference type="ChEBI" id="CHEBI:29999"/>
        <dbReference type="ChEBI" id="CHEBI:30616"/>
        <dbReference type="ChEBI" id="CHEBI:83421"/>
        <dbReference type="ChEBI" id="CHEBI:456216"/>
        <dbReference type="EC" id="2.7.11.1"/>
    </reaction>
</comment>
<sequence length="740" mass="82563">MSTAALDQKIQDTFKEFAIDKGLITRLGLSRDDRHIPSYVMDWVVTFAASKVGTNTGRLRDAVVDFIKKHLPSKGEKETIKFRLSQNETLTILDALSVEVKLGKTPEYLATIPCIDEKKAKIDAALLRQNEGLLQSNIWGAAKICHDDSSDQGGVRVIEFKPMQIGRISLDAFRDCRRAFTVEEWIDLLVRTMGYEPAEYSEEEKLWLLCRLIPIVQNRVNMMELAPPGSGKSFVYNNISRHVWLTAAQISAPVLFYNRQSHTPGLLTRYDLLVLDEAQSLQFSNPGEIQAQLKGYLEQGVYARGDCAATAECGLMLLANIDIQTSPAGRYRNGKPSYLPRRKDYIRRLPDILLESPLVDRFHGIIPGWKIPPFETTQQAQGYGLKADYFAEVCHALRSASDIAQTVRARLRLSGGKRDCTAIERLACGLAKLLLIGPDDPRFEELVVRPAEEMRRNVRSQLHELDPHGYVPELLSTRLGSNAPAAQVVDRLAHYDLLEEVGRGGFARVYKGVDTRTGTVVAVKMATANGKPDDERAIRREMDIYERLKQIPNPHLLAVRDIFRESGRYALVTEYADGGTLWELTEGTAPDAPRKAMDAATVKPIVLAILDGLCALHENDIVHRDIKPENILRCDDIWKIADFGISKLVSSPVTGFTMQGAHSMPWAPPEQRDGAVAHPSADIYAMGRVMAFLLSGSVKIEDYSRLDPQWWAVIKPCLSVSPDERPEAQGLRTQVAALTV</sequence>
<dbReference type="Proteomes" id="UP000676565">
    <property type="component" value="Unassembled WGS sequence"/>
</dbReference>
<evidence type="ECO:0000256" key="3">
    <source>
        <dbReference type="ARBA" id="ARBA00022527"/>
    </source>
</evidence>
<keyword evidence="13" id="KW-1185">Reference proteome</keyword>